<dbReference type="EMBL" id="LGCL01000021">
    <property type="protein sequence ID" value="KPL77919.1"/>
    <property type="molecule type" value="Genomic_DNA"/>
</dbReference>
<dbReference type="InterPro" id="IPR005794">
    <property type="entry name" value="Fmt"/>
</dbReference>
<dbReference type="GO" id="GO:0004479">
    <property type="term" value="F:methionyl-tRNA formyltransferase activity"/>
    <property type="evidence" value="ECO:0007669"/>
    <property type="project" value="UniProtKB-UniRule"/>
</dbReference>
<dbReference type="NCBIfam" id="TIGR00460">
    <property type="entry name" value="fmt"/>
    <property type="match status" value="1"/>
</dbReference>
<name>A0A0P6XCG0_9CHLR</name>
<dbReference type="InterPro" id="IPR036477">
    <property type="entry name" value="Formyl_transf_N_sf"/>
</dbReference>
<dbReference type="FunFam" id="3.40.50.12230:FF:000001">
    <property type="entry name" value="Methionyl-tRNA formyltransferase"/>
    <property type="match status" value="1"/>
</dbReference>
<dbReference type="RefSeq" id="WP_075062576.1">
    <property type="nucleotide sequence ID" value="NZ_LGCL01000021.1"/>
</dbReference>
<dbReference type="HAMAP" id="MF_00182">
    <property type="entry name" value="Formyl_trans"/>
    <property type="match status" value="1"/>
</dbReference>
<comment type="function">
    <text evidence="5">Attaches a formyl group to the free amino group of methionyl-tRNA(fMet). The formyl group appears to play a dual role in the initiator identity of N-formylmethionyl-tRNA by promoting its recognition by IF2 and preventing the misappropriation of this tRNA by the elongation apparatus.</text>
</comment>
<dbReference type="Pfam" id="PF00551">
    <property type="entry name" value="Formyl_trans_N"/>
    <property type="match status" value="1"/>
</dbReference>
<dbReference type="PANTHER" id="PTHR11138">
    <property type="entry name" value="METHIONYL-TRNA FORMYLTRANSFERASE"/>
    <property type="match status" value="1"/>
</dbReference>
<dbReference type="CDD" id="cd08646">
    <property type="entry name" value="FMT_core_Met-tRNA-FMT_N"/>
    <property type="match status" value="1"/>
</dbReference>
<dbReference type="PROSITE" id="PS00373">
    <property type="entry name" value="GART"/>
    <property type="match status" value="1"/>
</dbReference>
<comment type="catalytic activity">
    <reaction evidence="5">
        <text>L-methionyl-tRNA(fMet) + (6R)-10-formyltetrahydrofolate = N-formyl-L-methionyl-tRNA(fMet) + (6S)-5,6,7,8-tetrahydrofolate + H(+)</text>
        <dbReference type="Rhea" id="RHEA:24380"/>
        <dbReference type="Rhea" id="RHEA-COMP:9952"/>
        <dbReference type="Rhea" id="RHEA-COMP:9953"/>
        <dbReference type="ChEBI" id="CHEBI:15378"/>
        <dbReference type="ChEBI" id="CHEBI:57453"/>
        <dbReference type="ChEBI" id="CHEBI:78530"/>
        <dbReference type="ChEBI" id="CHEBI:78844"/>
        <dbReference type="ChEBI" id="CHEBI:195366"/>
        <dbReference type="EC" id="2.1.2.9"/>
    </reaction>
</comment>
<dbReference type="GO" id="GO:0005829">
    <property type="term" value="C:cytosol"/>
    <property type="evidence" value="ECO:0007669"/>
    <property type="project" value="TreeGrafter"/>
</dbReference>
<dbReference type="PATRIC" id="fig|1134406.4.peg.703"/>
<dbReference type="CDD" id="cd08704">
    <property type="entry name" value="Met_tRNA_FMT_C"/>
    <property type="match status" value="1"/>
</dbReference>
<dbReference type="Gene3D" id="3.40.50.12230">
    <property type="match status" value="1"/>
</dbReference>
<evidence type="ECO:0000256" key="5">
    <source>
        <dbReference type="HAMAP-Rule" id="MF_00182"/>
    </source>
</evidence>
<protein>
    <recommendedName>
        <fullName evidence="2 5">Methionyl-tRNA formyltransferase</fullName>
        <ecNumber evidence="2 5">2.1.2.9</ecNumber>
    </recommendedName>
</protein>
<gene>
    <name evidence="5" type="primary">fmt</name>
    <name evidence="8" type="ORF">ADN00_08500</name>
</gene>
<evidence type="ECO:0000256" key="2">
    <source>
        <dbReference type="ARBA" id="ARBA00012261"/>
    </source>
</evidence>
<dbReference type="InterPro" id="IPR005793">
    <property type="entry name" value="Formyl_trans_C"/>
</dbReference>
<proteinExistence type="inferred from homology"/>
<dbReference type="OrthoDB" id="9802815at2"/>
<dbReference type="InterPro" id="IPR001555">
    <property type="entry name" value="GART_AS"/>
</dbReference>
<dbReference type="EC" id="2.1.2.9" evidence="2 5"/>
<feature type="domain" description="Formyl transferase C-terminal" evidence="7">
    <location>
        <begin position="205"/>
        <end position="299"/>
    </location>
</feature>
<evidence type="ECO:0000256" key="1">
    <source>
        <dbReference type="ARBA" id="ARBA00010699"/>
    </source>
</evidence>
<dbReference type="STRING" id="1134406.ADN00_08500"/>
<comment type="caution">
    <text evidence="8">The sequence shown here is derived from an EMBL/GenBank/DDBJ whole genome shotgun (WGS) entry which is preliminary data.</text>
</comment>
<evidence type="ECO:0000259" key="6">
    <source>
        <dbReference type="Pfam" id="PF00551"/>
    </source>
</evidence>
<sequence>MAKRIVFMGSPDFSLPSLQYLAQNYPVVGVITQPDRPAGRGRALTPPPVKVLAQELGLPVFQPEKLRAPEAFEVLVSWKPDLIVVTAYGQILRRQVLDLPEYGCVNVHASLLPRWRGAAPIQAAILHGDEKTGVTIMKMDAGVDTGPMLAKWETTIGAEETAGSLSDRLAEQGGRLLVEVLPDYLSGKLTPHPQPQDGATYAPILSKEEGRLDFSQPAVALERKVRAFSPWPGAYMEWTGGLMKVHKASVSLAAGSSPELRAVLDGYPAVGTADGWLVLEEIQPAGKKAMQGKAYLAGTRNWVS</sequence>
<dbReference type="AlphaFoldDB" id="A0A0P6XCG0"/>
<keyword evidence="4 5" id="KW-0648">Protein biosynthesis</keyword>
<comment type="similarity">
    <text evidence="1 5">Belongs to the Fmt family.</text>
</comment>
<dbReference type="InterPro" id="IPR002376">
    <property type="entry name" value="Formyl_transf_N"/>
</dbReference>
<evidence type="ECO:0000256" key="4">
    <source>
        <dbReference type="ARBA" id="ARBA00022917"/>
    </source>
</evidence>
<evidence type="ECO:0000256" key="3">
    <source>
        <dbReference type="ARBA" id="ARBA00022679"/>
    </source>
</evidence>
<dbReference type="InterPro" id="IPR044135">
    <property type="entry name" value="Met-tRNA-FMT_C"/>
</dbReference>
<feature type="domain" description="Formyl transferase N-terminal" evidence="6">
    <location>
        <begin position="18"/>
        <end position="181"/>
    </location>
</feature>
<dbReference type="Pfam" id="PF02911">
    <property type="entry name" value="Formyl_trans_C"/>
    <property type="match status" value="1"/>
</dbReference>
<dbReference type="InterPro" id="IPR011034">
    <property type="entry name" value="Formyl_transferase-like_C_sf"/>
</dbReference>
<dbReference type="SUPFAM" id="SSF53328">
    <property type="entry name" value="Formyltransferase"/>
    <property type="match status" value="1"/>
</dbReference>
<reference evidence="8 9" key="1">
    <citation type="submission" date="2015-07" db="EMBL/GenBank/DDBJ databases">
        <title>Genome sequence of Ornatilinea apprima DSM 23815.</title>
        <authorList>
            <person name="Hemp J."/>
            <person name="Ward L.M."/>
            <person name="Pace L.A."/>
            <person name="Fischer W.W."/>
        </authorList>
    </citation>
    <scope>NUCLEOTIDE SEQUENCE [LARGE SCALE GENOMIC DNA]</scope>
    <source>
        <strain evidence="8 9">P3M-1</strain>
    </source>
</reference>
<keyword evidence="3 5" id="KW-0808">Transferase</keyword>
<dbReference type="Proteomes" id="UP000050417">
    <property type="component" value="Unassembled WGS sequence"/>
</dbReference>
<dbReference type="InterPro" id="IPR041711">
    <property type="entry name" value="Met-tRNA-FMT_N"/>
</dbReference>
<dbReference type="PANTHER" id="PTHR11138:SF5">
    <property type="entry name" value="METHIONYL-TRNA FORMYLTRANSFERASE, MITOCHONDRIAL"/>
    <property type="match status" value="1"/>
</dbReference>
<keyword evidence="9" id="KW-1185">Reference proteome</keyword>
<evidence type="ECO:0000259" key="7">
    <source>
        <dbReference type="Pfam" id="PF02911"/>
    </source>
</evidence>
<accession>A0A0P6XCG0</accession>
<organism evidence="8 9">
    <name type="scientific">Ornatilinea apprima</name>
    <dbReference type="NCBI Taxonomy" id="1134406"/>
    <lineage>
        <taxon>Bacteria</taxon>
        <taxon>Bacillati</taxon>
        <taxon>Chloroflexota</taxon>
        <taxon>Anaerolineae</taxon>
        <taxon>Anaerolineales</taxon>
        <taxon>Anaerolineaceae</taxon>
        <taxon>Ornatilinea</taxon>
    </lineage>
</organism>
<dbReference type="SUPFAM" id="SSF50486">
    <property type="entry name" value="FMT C-terminal domain-like"/>
    <property type="match status" value="1"/>
</dbReference>
<feature type="binding site" evidence="5">
    <location>
        <begin position="110"/>
        <end position="113"/>
    </location>
    <ligand>
        <name>(6S)-5,6,7,8-tetrahydrofolate</name>
        <dbReference type="ChEBI" id="CHEBI:57453"/>
    </ligand>
</feature>
<evidence type="ECO:0000313" key="9">
    <source>
        <dbReference type="Proteomes" id="UP000050417"/>
    </source>
</evidence>
<evidence type="ECO:0000313" key="8">
    <source>
        <dbReference type="EMBL" id="KPL77919.1"/>
    </source>
</evidence>